<dbReference type="PANTHER" id="PTHR31186">
    <property type="entry name" value="MODULATOR OF SMOOTHENED PROTEIN"/>
    <property type="match status" value="1"/>
</dbReference>
<organism evidence="2 3">
    <name type="scientific">Dermatophagoides farinae</name>
    <name type="common">American house dust mite</name>
    <dbReference type="NCBI Taxonomy" id="6954"/>
    <lineage>
        <taxon>Eukaryota</taxon>
        <taxon>Metazoa</taxon>
        <taxon>Ecdysozoa</taxon>
        <taxon>Arthropoda</taxon>
        <taxon>Chelicerata</taxon>
        <taxon>Arachnida</taxon>
        <taxon>Acari</taxon>
        <taxon>Acariformes</taxon>
        <taxon>Sarcoptiformes</taxon>
        <taxon>Astigmata</taxon>
        <taxon>Psoroptidia</taxon>
        <taxon>Analgoidea</taxon>
        <taxon>Pyroglyphidae</taxon>
        <taxon>Dermatophagoidinae</taxon>
        <taxon>Dermatophagoides</taxon>
    </lineage>
</organism>
<accession>A0A922LDI3</accession>
<proteinExistence type="predicted"/>
<keyword evidence="1" id="KW-0472">Membrane</keyword>
<reference evidence="2" key="2">
    <citation type="journal article" date="2022" name="Res Sq">
        <title>Comparative Genomics Reveals Insights into the Divergent Evolution of Astigmatic Mites and Household Pest Adaptations.</title>
        <authorList>
            <person name="Xiong Q."/>
            <person name="Wan A.T.-Y."/>
            <person name="Liu X.-Y."/>
            <person name="Fung C.S.-H."/>
            <person name="Xiao X."/>
            <person name="Malainual N."/>
            <person name="Hou J."/>
            <person name="Wang L."/>
            <person name="Wang M."/>
            <person name="Yang K."/>
            <person name="Cui Y."/>
            <person name="Leung E."/>
            <person name="Nong W."/>
            <person name="Shin S.-K."/>
            <person name="Au S."/>
            <person name="Jeong K.Y."/>
            <person name="Chew F.T."/>
            <person name="Hui J."/>
            <person name="Leung T.F."/>
            <person name="Tungtrongchitr A."/>
            <person name="Zhong N."/>
            <person name="Liu Z."/>
            <person name="Tsui S."/>
        </authorList>
    </citation>
    <scope>NUCLEOTIDE SEQUENCE</scope>
    <source>
        <strain evidence="2">Derf</strain>
        <tissue evidence="2">Whole organism</tissue>
    </source>
</reference>
<dbReference type="AlphaFoldDB" id="A0A922LDI3"/>
<dbReference type="EMBL" id="ASGP02000001">
    <property type="protein sequence ID" value="KAH9529375.1"/>
    <property type="molecule type" value="Genomic_DNA"/>
</dbReference>
<dbReference type="Gene3D" id="1.20.140.150">
    <property type="match status" value="1"/>
</dbReference>
<feature type="transmembrane region" description="Helical" evidence="1">
    <location>
        <begin position="94"/>
        <end position="116"/>
    </location>
</feature>
<dbReference type="Pfam" id="PF18800">
    <property type="entry name" value="Atthog"/>
    <property type="match status" value="1"/>
</dbReference>
<feature type="transmembrane region" description="Helical" evidence="1">
    <location>
        <begin position="62"/>
        <end position="82"/>
    </location>
</feature>
<dbReference type="InterPro" id="IPR037663">
    <property type="entry name" value="Mosmo"/>
</dbReference>
<sequence>MDIQNFDNHTIDFIVLFALFLPEWIVSHVGGDVQIGLWKICILNQKRIPKCFSFSQPLPWKLAIIFIIIGCFFNTLAIIVFIKSFKNPLFRRHGRWLGLFTLFFFSLASLFIPIGFSVEQIKGELFQLPSSFYAGQAYILFNMSIWITAISEVFAARLCSPSCVGPSEILEYKFWSRNRFEIIRIIAFYLTTTVNLKLQEQFWLLNLLPIILFKTIMSRIQSISFLLVCSIIGNVVTAPITDPNNNKQAILNYGRILNRDISRKLVNNIYTFNGQVRQYAGNIRSDSALYELVVPMQFTSNLGNMVAPYVVRRFISKPFEVAVENVAKWVDHISSSSKLVSDYIATAMGNVPKNRRP</sequence>
<dbReference type="GO" id="GO:0045879">
    <property type="term" value="P:negative regulation of smoothened signaling pathway"/>
    <property type="evidence" value="ECO:0007669"/>
    <property type="project" value="TreeGrafter"/>
</dbReference>
<evidence type="ECO:0000256" key="1">
    <source>
        <dbReference type="SAM" id="Phobius"/>
    </source>
</evidence>
<keyword evidence="1" id="KW-1133">Transmembrane helix</keyword>
<protein>
    <submittedName>
        <fullName evidence="2">Uncharacterized protein</fullName>
    </submittedName>
</protein>
<dbReference type="PANTHER" id="PTHR31186:SF1">
    <property type="entry name" value="MODULATOR OF SMOOTHENED PROTEIN"/>
    <property type="match status" value="1"/>
</dbReference>
<dbReference type="GO" id="GO:0005794">
    <property type="term" value="C:Golgi apparatus"/>
    <property type="evidence" value="ECO:0007669"/>
    <property type="project" value="TreeGrafter"/>
</dbReference>
<keyword evidence="3" id="KW-1185">Reference proteome</keyword>
<evidence type="ECO:0000313" key="2">
    <source>
        <dbReference type="EMBL" id="KAH9529375.1"/>
    </source>
</evidence>
<feature type="transmembrane region" description="Helical" evidence="1">
    <location>
        <begin position="136"/>
        <end position="159"/>
    </location>
</feature>
<evidence type="ECO:0000313" key="3">
    <source>
        <dbReference type="Proteomes" id="UP000790347"/>
    </source>
</evidence>
<name>A0A922LDI3_DERFA</name>
<gene>
    <name evidence="2" type="ORF">DERF_003262</name>
</gene>
<dbReference type="Proteomes" id="UP000790347">
    <property type="component" value="Unassembled WGS sequence"/>
</dbReference>
<feature type="transmembrane region" description="Helical" evidence="1">
    <location>
        <begin position="216"/>
        <end position="237"/>
    </location>
</feature>
<reference evidence="2" key="1">
    <citation type="submission" date="2013-05" db="EMBL/GenBank/DDBJ databases">
        <authorList>
            <person name="Yim A.K.Y."/>
            <person name="Chan T.F."/>
            <person name="Ji K.M."/>
            <person name="Liu X.Y."/>
            <person name="Zhou J.W."/>
            <person name="Li R.Q."/>
            <person name="Yang K.Y."/>
            <person name="Li J."/>
            <person name="Li M."/>
            <person name="Law P.T.W."/>
            <person name="Wu Y.L."/>
            <person name="Cai Z.L."/>
            <person name="Qin H."/>
            <person name="Bao Y."/>
            <person name="Leung R.K.K."/>
            <person name="Ng P.K.S."/>
            <person name="Zou J."/>
            <person name="Zhong X.J."/>
            <person name="Ran P.X."/>
            <person name="Zhong N.S."/>
            <person name="Liu Z.G."/>
            <person name="Tsui S.K.W."/>
        </authorList>
    </citation>
    <scope>NUCLEOTIDE SEQUENCE</scope>
    <source>
        <strain evidence="2">Derf</strain>
        <tissue evidence="2">Whole organism</tissue>
    </source>
</reference>
<dbReference type="GO" id="GO:0060170">
    <property type="term" value="C:ciliary membrane"/>
    <property type="evidence" value="ECO:0007669"/>
    <property type="project" value="TreeGrafter"/>
</dbReference>
<comment type="caution">
    <text evidence="2">The sequence shown here is derived from an EMBL/GenBank/DDBJ whole genome shotgun (WGS) entry which is preliminary data.</text>
</comment>
<keyword evidence="1" id="KW-0812">Transmembrane</keyword>